<sequence length="170" mass="18662">PRFPLLAPFPQRSAREHRDGEQALREARSVQAQHRHRLQALQEQLEQLRQQEQPSPSLFPGAGQERLSLARQRQQLQEELSPRPGTLLGTLPVDGLGNGCCPVSLAAPRGARGLLPGFLPPLGMILGGSGHPPGSAALSGHLLLLKHRARMDHDFLENERLFLESLKKGP</sequence>
<dbReference type="AlphaFoldDB" id="A0A852NIN4"/>
<dbReference type="InterPro" id="IPR033561">
    <property type="entry name" value="FBF1"/>
</dbReference>
<feature type="non-terminal residue" evidence="3">
    <location>
        <position position="170"/>
    </location>
</feature>
<dbReference type="Proteomes" id="UP000658642">
    <property type="component" value="Unassembled WGS sequence"/>
</dbReference>
<reference evidence="3" key="1">
    <citation type="submission" date="2020-02" db="EMBL/GenBank/DDBJ databases">
        <title>Bird 10,000 Genomes (B10K) Project - Family phase.</title>
        <authorList>
            <person name="Zhang G."/>
        </authorList>
    </citation>
    <scope>NUCLEOTIDE SEQUENCE</scope>
    <source>
        <strain evidence="3">B10K-DU-029-61</strain>
        <tissue evidence="3">Blood</tissue>
    </source>
</reference>
<feature type="region of interest" description="Disordered" evidence="1">
    <location>
        <begin position="68"/>
        <end position="87"/>
    </location>
</feature>
<dbReference type="EMBL" id="WBMZ01001006">
    <property type="protein sequence ID" value="NXY13499.1"/>
    <property type="molecule type" value="Genomic_DNA"/>
</dbReference>
<gene>
    <name evidence="3" type="primary">Fbf1_0</name>
    <name evidence="3" type="ORF">ATRCLA_R15452</name>
</gene>
<keyword evidence="4" id="KW-1185">Reference proteome</keyword>
<feature type="region of interest" description="Disordered" evidence="1">
    <location>
        <begin position="1"/>
        <end position="35"/>
    </location>
</feature>
<dbReference type="GO" id="GO:0060271">
    <property type="term" value="P:cilium assembly"/>
    <property type="evidence" value="ECO:0007669"/>
    <property type="project" value="InterPro"/>
</dbReference>
<name>A0A852NIN4_9PASS</name>
<dbReference type="OrthoDB" id="8195456at2759"/>
<dbReference type="GO" id="GO:0090162">
    <property type="term" value="P:establishment of epithelial cell polarity"/>
    <property type="evidence" value="ECO:0007669"/>
    <property type="project" value="InterPro"/>
</dbReference>
<evidence type="ECO:0000313" key="4">
    <source>
        <dbReference type="Proteomes" id="UP000658642"/>
    </source>
</evidence>
<dbReference type="GO" id="GO:0036064">
    <property type="term" value="C:ciliary basal body"/>
    <property type="evidence" value="ECO:0007669"/>
    <property type="project" value="TreeGrafter"/>
</dbReference>
<protein>
    <submittedName>
        <fullName evidence="3">FBF1 factor</fullName>
    </submittedName>
</protein>
<dbReference type="PANTHER" id="PTHR33689">
    <property type="entry name" value="FAS-BINDING FACTOR 1"/>
    <property type="match status" value="1"/>
</dbReference>
<dbReference type="Pfam" id="PF21007">
    <property type="entry name" value="FBF1"/>
    <property type="match status" value="1"/>
</dbReference>
<dbReference type="InterPro" id="IPR049390">
    <property type="entry name" value="FBF1_C"/>
</dbReference>
<evidence type="ECO:0000313" key="3">
    <source>
        <dbReference type="EMBL" id="NXY13499.1"/>
    </source>
</evidence>
<feature type="non-terminal residue" evidence="3">
    <location>
        <position position="1"/>
    </location>
</feature>
<organism evidence="3 4">
    <name type="scientific">Atrichornis clamosus</name>
    <dbReference type="NCBI Taxonomy" id="449594"/>
    <lineage>
        <taxon>Eukaryota</taxon>
        <taxon>Metazoa</taxon>
        <taxon>Chordata</taxon>
        <taxon>Craniata</taxon>
        <taxon>Vertebrata</taxon>
        <taxon>Euteleostomi</taxon>
        <taxon>Archelosauria</taxon>
        <taxon>Archosauria</taxon>
        <taxon>Dinosauria</taxon>
        <taxon>Saurischia</taxon>
        <taxon>Theropoda</taxon>
        <taxon>Coelurosauria</taxon>
        <taxon>Aves</taxon>
        <taxon>Neognathae</taxon>
        <taxon>Neoaves</taxon>
        <taxon>Telluraves</taxon>
        <taxon>Australaves</taxon>
        <taxon>Passeriformes</taxon>
        <taxon>Menuridae</taxon>
        <taxon>Atrichornis</taxon>
    </lineage>
</organism>
<dbReference type="PANTHER" id="PTHR33689:SF1">
    <property type="entry name" value="FAS-BINDING FACTOR 1"/>
    <property type="match status" value="1"/>
</dbReference>
<evidence type="ECO:0000259" key="2">
    <source>
        <dbReference type="Pfam" id="PF21007"/>
    </source>
</evidence>
<proteinExistence type="predicted"/>
<evidence type="ECO:0000256" key="1">
    <source>
        <dbReference type="SAM" id="MobiDB-lite"/>
    </source>
</evidence>
<feature type="compositionally biased region" description="Low complexity" evidence="1">
    <location>
        <begin position="68"/>
        <end position="79"/>
    </location>
</feature>
<feature type="domain" description="Fas-binding factor 1 C-terminal" evidence="2">
    <location>
        <begin position="13"/>
        <end position="168"/>
    </location>
</feature>
<accession>A0A852NIN4</accession>
<comment type="caution">
    <text evidence="3">The sequence shown here is derived from an EMBL/GenBank/DDBJ whole genome shotgun (WGS) entry which is preliminary data.</text>
</comment>
<dbReference type="GO" id="GO:0097539">
    <property type="term" value="C:ciliary transition fiber"/>
    <property type="evidence" value="ECO:0007669"/>
    <property type="project" value="InterPro"/>
</dbReference>
<dbReference type="GO" id="GO:0005814">
    <property type="term" value="C:centriole"/>
    <property type="evidence" value="ECO:0007669"/>
    <property type="project" value="TreeGrafter"/>
</dbReference>
<feature type="compositionally biased region" description="Basic and acidic residues" evidence="1">
    <location>
        <begin position="13"/>
        <end position="28"/>
    </location>
</feature>